<accession>A0A4R5KUT3</accession>
<dbReference type="InterPro" id="IPR035906">
    <property type="entry name" value="MetI-like_sf"/>
</dbReference>
<comment type="caution">
    <text evidence="9">The sequence shown here is derived from an EMBL/GenBank/DDBJ whole genome shotgun (WGS) entry which is preliminary data.</text>
</comment>
<name>A0A4R5KUT3_9BACL</name>
<dbReference type="PANTHER" id="PTHR30193">
    <property type="entry name" value="ABC TRANSPORTER PERMEASE PROTEIN"/>
    <property type="match status" value="1"/>
</dbReference>
<dbReference type="PROSITE" id="PS50928">
    <property type="entry name" value="ABC_TM1"/>
    <property type="match status" value="1"/>
</dbReference>
<evidence type="ECO:0000313" key="10">
    <source>
        <dbReference type="Proteomes" id="UP000295636"/>
    </source>
</evidence>
<feature type="transmembrane region" description="Helical" evidence="7">
    <location>
        <begin position="200"/>
        <end position="222"/>
    </location>
</feature>
<dbReference type="EMBL" id="SMRT01000003">
    <property type="protein sequence ID" value="TDF98835.1"/>
    <property type="molecule type" value="Genomic_DNA"/>
</dbReference>
<protein>
    <submittedName>
        <fullName evidence="9">Sugar ABC transporter permease</fullName>
    </submittedName>
</protein>
<dbReference type="GO" id="GO:0005886">
    <property type="term" value="C:plasma membrane"/>
    <property type="evidence" value="ECO:0007669"/>
    <property type="project" value="UniProtKB-SubCell"/>
</dbReference>
<keyword evidence="5 7" id="KW-1133">Transmembrane helix</keyword>
<proteinExistence type="inferred from homology"/>
<keyword evidence="2 7" id="KW-0813">Transport</keyword>
<dbReference type="PANTHER" id="PTHR30193:SF37">
    <property type="entry name" value="INNER MEMBRANE ABC TRANSPORTER PERMEASE PROTEIN YCJO"/>
    <property type="match status" value="1"/>
</dbReference>
<feature type="transmembrane region" description="Helical" evidence="7">
    <location>
        <begin position="73"/>
        <end position="94"/>
    </location>
</feature>
<feature type="transmembrane region" description="Helical" evidence="7">
    <location>
        <begin position="155"/>
        <end position="179"/>
    </location>
</feature>
<dbReference type="RefSeq" id="WP_133227282.1">
    <property type="nucleotide sequence ID" value="NZ_SMRT01000003.1"/>
</dbReference>
<reference evidence="9 10" key="1">
    <citation type="submission" date="2019-03" db="EMBL/GenBank/DDBJ databases">
        <title>This is whole genome sequence of Paenibacillus sp MS74 strain.</title>
        <authorList>
            <person name="Trinh H.N."/>
        </authorList>
    </citation>
    <scope>NUCLEOTIDE SEQUENCE [LARGE SCALE GENOMIC DNA]</scope>
    <source>
        <strain evidence="9 10">MS74</strain>
    </source>
</reference>
<dbReference type="Gene3D" id="1.10.3720.10">
    <property type="entry name" value="MetI-like"/>
    <property type="match status" value="1"/>
</dbReference>
<feature type="domain" description="ABC transmembrane type-1" evidence="8">
    <location>
        <begin position="69"/>
        <end position="281"/>
    </location>
</feature>
<organism evidence="9 10">
    <name type="scientific">Paenibacillus piri</name>
    <dbReference type="NCBI Taxonomy" id="2547395"/>
    <lineage>
        <taxon>Bacteria</taxon>
        <taxon>Bacillati</taxon>
        <taxon>Bacillota</taxon>
        <taxon>Bacilli</taxon>
        <taxon>Bacillales</taxon>
        <taxon>Paenibacillaceae</taxon>
        <taxon>Paenibacillus</taxon>
    </lineage>
</organism>
<dbReference type="SUPFAM" id="SSF161098">
    <property type="entry name" value="MetI-like"/>
    <property type="match status" value="1"/>
</dbReference>
<dbReference type="InterPro" id="IPR051393">
    <property type="entry name" value="ABC_transporter_permease"/>
</dbReference>
<dbReference type="OrthoDB" id="9809173at2"/>
<evidence type="ECO:0000256" key="2">
    <source>
        <dbReference type="ARBA" id="ARBA00022448"/>
    </source>
</evidence>
<evidence type="ECO:0000256" key="4">
    <source>
        <dbReference type="ARBA" id="ARBA00022692"/>
    </source>
</evidence>
<evidence type="ECO:0000313" key="9">
    <source>
        <dbReference type="EMBL" id="TDF98835.1"/>
    </source>
</evidence>
<keyword evidence="10" id="KW-1185">Reference proteome</keyword>
<comment type="subcellular location">
    <subcellularLocation>
        <location evidence="1 7">Cell membrane</location>
        <topology evidence="1 7">Multi-pass membrane protein</topology>
    </subcellularLocation>
</comment>
<keyword evidence="6 7" id="KW-0472">Membrane</keyword>
<dbReference type="GO" id="GO:0055085">
    <property type="term" value="P:transmembrane transport"/>
    <property type="evidence" value="ECO:0007669"/>
    <property type="project" value="InterPro"/>
</dbReference>
<evidence type="ECO:0000256" key="3">
    <source>
        <dbReference type="ARBA" id="ARBA00022475"/>
    </source>
</evidence>
<dbReference type="CDD" id="cd06261">
    <property type="entry name" value="TM_PBP2"/>
    <property type="match status" value="1"/>
</dbReference>
<keyword evidence="4 7" id="KW-0812">Transmembrane</keyword>
<comment type="similarity">
    <text evidence="7">Belongs to the binding-protein-dependent transport system permease family.</text>
</comment>
<evidence type="ECO:0000256" key="1">
    <source>
        <dbReference type="ARBA" id="ARBA00004651"/>
    </source>
</evidence>
<evidence type="ECO:0000256" key="6">
    <source>
        <dbReference type="ARBA" id="ARBA00023136"/>
    </source>
</evidence>
<feature type="transmembrane region" description="Helical" evidence="7">
    <location>
        <begin position="262"/>
        <end position="284"/>
    </location>
</feature>
<keyword evidence="3" id="KW-1003">Cell membrane</keyword>
<feature type="transmembrane region" description="Helical" evidence="7">
    <location>
        <begin position="20"/>
        <end position="39"/>
    </location>
</feature>
<dbReference type="InterPro" id="IPR000515">
    <property type="entry name" value="MetI-like"/>
</dbReference>
<feature type="transmembrane region" description="Helical" evidence="7">
    <location>
        <begin position="106"/>
        <end position="126"/>
    </location>
</feature>
<dbReference type="Proteomes" id="UP000295636">
    <property type="component" value="Unassembled WGS sequence"/>
</dbReference>
<dbReference type="Pfam" id="PF00528">
    <property type="entry name" value="BPD_transp_1"/>
    <property type="match status" value="1"/>
</dbReference>
<dbReference type="AlphaFoldDB" id="A0A4R5KUT3"/>
<evidence type="ECO:0000256" key="5">
    <source>
        <dbReference type="ARBA" id="ARBA00022989"/>
    </source>
</evidence>
<evidence type="ECO:0000256" key="7">
    <source>
        <dbReference type="RuleBase" id="RU363032"/>
    </source>
</evidence>
<evidence type="ECO:0000259" key="8">
    <source>
        <dbReference type="PROSITE" id="PS50928"/>
    </source>
</evidence>
<sequence>MGIRFRWNRLLPYAMIFPNVLIYTLFILIPVLWVVYLSFTNFTILNPGRWIGLANYKVLLKDEIFHMALKNTILYWLFTVIPTMVIGLILAALLNLKLSAIAAYRAFIYLPGVISSVAVSMTWLWLLDPRHGPINLALEWMGLHGHDWLREPQTALPSIVIIGIWTGIGYAMILFLAGLQGIPDHLYEAAEIDGASSLRQFFHITVPLLRPVTFFLFITLTIRSFQVFDFVFILTNGGPANTSTTIVNEIVKASFQEYRMGYAAAISIVLLLITLVVTAINYTVGSKESDFD</sequence>
<gene>
    <name evidence="9" type="ORF">E1757_09970</name>
</gene>